<evidence type="ECO:0000256" key="1">
    <source>
        <dbReference type="SAM" id="MobiDB-lite"/>
    </source>
</evidence>
<gene>
    <name evidence="2" type="ORF">ACFFX0_13545</name>
</gene>
<proteinExistence type="predicted"/>
<name>A0ABV5FZQ4_9MICC</name>
<accession>A0ABV5FZQ4</accession>
<feature type="region of interest" description="Disordered" evidence="1">
    <location>
        <begin position="18"/>
        <end position="50"/>
    </location>
</feature>
<sequence>MLRWCSWGLLEGQVQQRGRGRCRPGGRVGPGAAVRGAGHATPARPADWAR</sequence>
<comment type="caution">
    <text evidence="2">The sequence shown here is derived from an EMBL/GenBank/DDBJ whole genome shotgun (WGS) entry which is preliminary data.</text>
</comment>
<dbReference type="Proteomes" id="UP001589575">
    <property type="component" value="Unassembled WGS sequence"/>
</dbReference>
<dbReference type="EMBL" id="JBHMFI010000001">
    <property type="protein sequence ID" value="MFB9072171.1"/>
    <property type="molecule type" value="Genomic_DNA"/>
</dbReference>
<keyword evidence="3" id="KW-1185">Reference proteome</keyword>
<reference evidence="2 3" key="1">
    <citation type="submission" date="2024-09" db="EMBL/GenBank/DDBJ databases">
        <authorList>
            <person name="Sun Q."/>
            <person name="Mori K."/>
        </authorList>
    </citation>
    <scope>NUCLEOTIDE SEQUENCE [LARGE SCALE GENOMIC DNA]</scope>
    <source>
        <strain evidence="2 3">CCM 7609</strain>
    </source>
</reference>
<organism evidence="2 3">
    <name type="scientific">Citricoccus parietis</name>
    <dbReference type="NCBI Taxonomy" id="592307"/>
    <lineage>
        <taxon>Bacteria</taxon>
        <taxon>Bacillati</taxon>
        <taxon>Actinomycetota</taxon>
        <taxon>Actinomycetes</taxon>
        <taxon>Micrococcales</taxon>
        <taxon>Micrococcaceae</taxon>
        <taxon>Citricoccus</taxon>
    </lineage>
</organism>
<evidence type="ECO:0000313" key="2">
    <source>
        <dbReference type="EMBL" id="MFB9072171.1"/>
    </source>
</evidence>
<protein>
    <submittedName>
        <fullName evidence="2">Uncharacterized protein</fullName>
    </submittedName>
</protein>
<evidence type="ECO:0000313" key="3">
    <source>
        <dbReference type="Proteomes" id="UP001589575"/>
    </source>
</evidence>